<gene>
    <name evidence="1" type="ORF">HMI01_11880</name>
</gene>
<protein>
    <submittedName>
        <fullName evidence="1">Uncharacterized protein</fullName>
    </submittedName>
</protein>
<organism evidence="1 2">
    <name type="scientific">Halolactibacillus miurensis</name>
    <dbReference type="NCBI Taxonomy" id="306541"/>
    <lineage>
        <taxon>Bacteria</taxon>
        <taxon>Bacillati</taxon>
        <taxon>Bacillota</taxon>
        <taxon>Bacilli</taxon>
        <taxon>Bacillales</taxon>
        <taxon>Bacillaceae</taxon>
        <taxon>Halolactibacillus</taxon>
    </lineage>
</organism>
<evidence type="ECO:0000313" key="1">
    <source>
        <dbReference type="EMBL" id="GEM04200.1"/>
    </source>
</evidence>
<dbReference type="EMBL" id="BJWJ01000009">
    <property type="protein sequence ID" value="GEM04200.1"/>
    <property type="molecule type" value="Genomic_DNA"/>
</dbReference>
<name>A0ABQ0VUN2_9BACI</name>
<dbReference type="Proteomes" id="UP000321773">
    <property type="component" value="Unassembled WGS sequence"/>
</dbReference>
<accession>A0ABQ0VUN2</accession>
<reference evidence="1 2" key="1">
    <citation type="submission" date="2019-07" db="EMBL/GenBank/DDBJ databases">
        <title>Whole genome shotgun sequence of Halolactibacillus miurensis NBRC 100873.</title>
        <authorList>
            <person name="Hosoyama A."/>
            <person name="Uohara A."/>
            <person name="Ohji S."/>
            <person name="Ichikawa N."/>
        </authorList>
    </citation>
    <scope>NUCLEOTIDE SEQUENCE [LARGE SCALE GENOMIC DNA]</scope>
    <source>
        <strain evidence="1 2">NBRC 100873</strain>
    </source>
</reference>
<evidence type="ECO:0000313" key="2">
    <source>
        <dbReference type="Proteomes" id="UP000321773"/>
    </source>
</evidence>
<keyword evidence="2" id="KW-1185">Reference proteome</keyword>
<sequence>MGAFSIALLNLKTMHSGMSLSALREKVPVLSFATSIKTAMILSERLVKPVNRKRGQIDVCFTRD</sequence>
<proteinExistence type="predicted"/>
<comment type="caution">
    <text evidence="1">The sequence shown here is derived from an EMBL/GenBank/DDBJ whole genome shotgun (WGS) entry which is preliminary data.</text>
</comment>